<dbReference type="EMBL" id="BMRG01000017">
    <property type="protein sequence ID" value="GGP77775.1"/>
    <property type="molecule type" value="Genomic_DNA"/>
</dbReference>
<dbReference type="InterPro" id="IPR016181">
    <property type="entry name" value="Acyl_CoA_acyltransferase"/>
</dbReference>
<name>A0A918ASG6_9PSEU</name>
<dbReference type="GO" id="GO:0016747">
    <property type="term" value="F:acyltransferase activity, transferring groups other than amino-acyl groups"/>
    <property type="evidence" value="ECO:0007669"/>
    <property type="project" value="InterPro"/>
</dbReference>
<dbReference type="AlphaFoldDB" id="A0A918ASG6"/>
<dbReference type="InterPro" id="IPR038764">
    <property type="entry name" value="GNAT_N_AcTrfase_prd"/>
</dbReference>
<dbReference type="SUPFAM" id="SSF55729">
    <property type="entry name" value="Acyl-CoA N-acyltransferases (Nat)"/>
    <property type="match status" value="1"/>
</dbReference>
<gene>
    <name evidence="2" type="ORF">GCM10010185_59530</name>
</gene>
<sequence>MTGIAETAAHAAEAASRAAGVRVRDLTDLPDLDAVYRLYDDIWRPDPTNPPVTTELLRALTKGGNHVAGAYDGTTLVGASVAFFGPPADRVMHSHVTGVAPTSLGRDVGFALKLHQRAWALRRGVTAITWTFDPLVSRNAYFNLAKLGGAVAEYLPDFYGGMRDAINGDDATDRLLVRWDLAAPEVEAACAGSPARPDAERAGAAVVALGRDERGAPVPGSTDGGTVLVAVPPDVTALRRTDPGLARRWRVAVREVLSPLVAEGPRATGFDRAGWYVISRGERWS</sequence>
<dbReference type="Proteomes" id="UP000639606">
    <property type="component" value="Unassembled WGS sequence"/>
</dbReference>
<dbReference type="RefSeq" id="WP_189226633.1">
    <property type="nucleotide sequence ID" value="NZ_BMRG01000017.1"/>
</dbReference>
<evidence type="ECO:0000259" key="1">
    <source>
        <dbReference type="PROSITE" id="PS51186"/>
    </source>
</evidence>
<feature type="domain" description="N-acetyltransferase" evidence="1">
    <location>
        <begin position="21"/>
        <end position="167"/>
    </location>
</feature>
<comment type="caution">
    <text evidence="2">The sequence shown here is derived from an EMBL/GenBank/DDBJ whole genome shotgun (WGS) entry which is preliminary data.</text>
</comment>
<evidence type="ECO:0000313" key="2">
    <source>
        <dbReference type="EMBL" id="GGP77775.1"/>
    </source>
</evidence>
<dbReference type="PANTHER" id="PTHR41700:SF1">
    <property type="entry name" value="N-ACETYLTRANSFERASE DOMAIN-CONTAINING PROTEIN"/>
    <property type="match status" value="1"/>
</dbReference>
<reference evidence="2" key="1">
    <citation type="journal article" date="2014" name="Int. J. Syst. Evol. Microbiol.">
        <title>Complete genome sequence of Corynebacterium casei LMG S-19264T (=DSM 44701T), isolated from a smear-ripened cheese.</title>
        <authorList>
            <consortium name="US DOE Joint Genome Institute (JGI-PGF)"/>
            <person name="Walter F."/>
            <person name="Albersmeier A."/>
            <person name="Kalinowski J."/>
            <person name="Ruckert C."/>
        </authorList>
    </citation>
    <scope>NUCLEOTIDE SEQUENCE</scope>
    <source>
        <strain evidence="2">JCM 3313</strain>
    </source>
</reference>
<evidence type="ECO:0000313" key="3">
    <source>
        <dbReference type="Proteomes" id="UP000639606"/>
    </source>
</evidence>
<organism evidence="2 3">
    <name type="scientific">Saccharothrix coeruleofusca</name>
    <dbReference type="NCBI Taxonomy" id="33919"/>
    <lineage>
        <taxon>Bacteria</taxon>
        <taxon>Bacillati</taxon>
        <taxon>Actinomycetota</taxon>
        <taxon>Actinomycetes</taxon>
        <taxon>Pseudonocardiales</taxon>
        <taxon>Pseudonocardiaceae</taxon>
        <taxon>Saccharothrix</taxon>
    </lineage>
</organism>
<accession>A0A918ASG6</accession>
<dbReference type="InterPro" id="IPR000182">
    <property type="entry name" value="GNAT_dom"/>
</dbReference>
<dbReference type="PROSITE" id="PS51186">
    <property type="entry name" value="GNAT"/>
    <property type="match status" value="1"/>
</dbReference>
<protein>
    <recommendedName>
        <fullName evidence="1">N-acetyltransferase domain-containing protein</fullName>
    </recommendedName>
</protein>
<reference evidence="2" key="2">
    <citation type="submission" date="2020-09" db="EMBL/GenBank/DDBJ databases">
        <authorList>
            <person name="Sun Q."/>
            <person name="Ohkuma M."/>
        </authorList>
    </citation>
    <scope>NUCLEOTIDE SEQUENCE</scope>
    <source>
        <strain evidence="2">JCM 3313</strain>
    </source>
</reference>
<dbReference type="PANTHER" id="PTHR41700">
    <property type="entry name" value="GCN5-RELATED N-ACETYLTRANSFERASE"/>
    <property type="match status" value="1"/>
</dbReference>
<proteinExistence type="predicted"/>
<dbReference type="Gene3D" id="3.40.630.30">
    <property type="match status" value="1"/>
</dbReference>
<keyword evidence="3" id="KW-1185">Reference proteome</keyword>